<name>A0AA39YHY6_9PEZI</name>
<proteinExistence type="predicted"/>
<reference evidence="2" key="1">
    <citation type="submission" date="2023-06" db="EMBL/GenBank/DDBJ databases">
        <title>Genome-scale phylogeny and comparative genomics of the fungal order Sordariales.</title>
        <authorList>
            <consortium name="Lawrence Berkeley National Laboratory"/>
            <person name="Hensen N."/>
            <person name="Bonometti L."/>
            <person name="Westerberg I."/>
            <person name="Brannstrom I.O."/>
            <person name="Guillou S."/>
            <person name="Cros-Aarteil S."/>
            <person name="Calhoun S."/>
            <person name="Haridas S."/>
            <person name="Kuo A."/>
            <person name="Mondo S."/>
            <person name="Pangilinan J."/>
            <person name="Riley R."/>
            <person name="Labutti K."/>
            <person name="Andreopoulos B."/>
            <person name="Lipzen A."/>
            <person name="Chen C."/>
            <person name="Yanf M."/>
            <person name="Daum C."/>
            <person name="Ng V."/>
            <person name="Clum A."/>
            <person name="Steindorff A."/>
            <person name="Ohm R."/>
            <person name="Martin F."/>
            <person name="Silar P."/>
            <person name="Natvig D."/>
            <person name="Lalanne C."/>
            <person name="Gautier V."/>
            <person name="Ament-Velasquez S.L."/>
            <person name="Kruys A."/>
            <person name="Hutchinson M.I."/>
            <person name="Powell A.J."/>
            <person name="Barry K."/>
            <person name="Miller A.N."/>
            <person name="Grigoriev I.V."/>
            <person name="Debuchy R."/>
            <person name="Gladieux P."/>
            <person name="Thoren M.H."/>
            <person name="Johannesson H."/>
        </authorList>
    </citation>
    <scope>NUCLEOTIDE SEQUENCE</scope>
    <source>
        <strain evidence="2">SMH2532-1</strain>
    </source>
</reference>
<dbReference type="Gene3D" id="3.30.70.1060">
    <property type="entry name" value="Dimeric alpha+beta barrel"/>
    <property type="match status" value="1"/>
</dbReference>
<evidence type="ECO:0000313" key="2">
    <source>
        <dbReference type="EMBL" id="KAK0652966.1"/>
    </source>
</evidence>
<organism evidence="2 3">
    <name type="scientific">Cercophora newfieldiana</name>
    <dbReference type="NCBI Taxonomy" id="92897"/>
    <lineage>
        <taxon>Eukaryota</taxon>
        <taxon>Fungi</taxon>
        <taxon>Dikarya</taxon>
        <taxon>Ascomycota</taxon>
        <taxon>Pezizomycotina</taxon>
        <taxon>Sordariomycetes</taxon>
        <taxon>Sordariomycetidae</taxon>
        <taxon>Sordariales</taxon>
        <taxon>Lasiosphaeriaceae</taxon>
        <taxon>Cercophora</taxon>
    </lineage>
</organism>
<protein>
    <recommendedName>
        <fullName evidence="1">YCII-related domain-containing protein</fullName>
    </recommendedName>
</protein>
<evidence type="ECO:0000259" key="1">
    <source>
        <dbReference type="Pfam" id="PF03795"/>
    </source>
</evidence>
<dbReference type="InterPro" id="IPR051807">
    <property type="entry name" value="Sec-metab_biosynth-assoc"/>
</dbReference>
<dbReference type="AlphaFoldDB" id="A0AA39YHY6"/>
<dbReference type="InterPro" id="IPR005545">
    <property type="entry name" value="YCII"/>
</dbReference>
<feature type="domain" description="YCII-related" evidence="1">
    <location>
        <begin position="52"/>
        <end position="138"/>
    </location>
</feature>
<dbReference type="Proteomes" id="UP001174936">
    <property type="component" value="Unassembled WGS sequence"/>
</dbReference>
<evidence type="ECO:0000313" key="3">
    <source>
        <dbReference type="Proteomes" id="UP001174936"/>
    </source>
</evidence>
<dbReference type="EMBL" id="JAULSV010000002">
    <property type="protein sequence ID" value="KAK0652966.1"/>
    <property type="molecule type" value="Genomic_DNA"/>
</dbReference>
<dbReference type="PANTHER" id="PTHR33606:SF3">
    <property type="entry name" value="PROTEIN YCII"/>
    <property type="match status" value="1"/>
</dbReference>
<accession>A0AA39YHY6</accession>
<gene>
    <name evidence="2" type="ORF">B0T16DRAFT_407134</name>
</gene>
<comment type="caution">
    <text evidence="2">The sequence shown here is derived from an EMBL/GenBank/DDBJ whole genome shotgun (WGS) entry which is preliminary data.</text>
</comment>
<dbReference type="PANTHER" id="PTHR33606">
    <property type="entry name" value="PROTEIN YCII"/>
    <property type="match status" value="1"/>
</dbReference>
<dbReference type="InterPro" id="IPR011008">
    <property type="entry name" value="Dimeric_a/b-barrel"/>
</dbReference>
<keyword evidence="3" id="KW-1185">Reference proteome</keyword>
<dbReference type="SUPFAM" id="SSF54909">
    <property type="entry name" value="Dimeric alpha+beta barrel"/>
    <property type="match status" value="1"/>
</dbReference>
<sequence>MAFRSRTCTSALSLQRSITSTSSRAAATVNPFIRLGLRSRTMATPANRKFEWLVVVPDFPGTLAKRLEVRPAHFAGLKEKIDSGTFVMGGAVLEDVPVDDEVSSLKFSGSTVVMVASSKEEILETLRADPYTKNGVWDVDNAQMWPFKCAFRIPVPGQSV</sequence>
<dbReference type="Pfam" id="PF03795">
    <property type="entry name" value="YCII"/>
    <property type="match status" value="1"/>
</dbReference>